<evidence type="ECO:0000313" key="4">
    <source>
        <dbReference type="Proteomes" id="UP000199093"/>
    </source>
</evidence>
<dbReference type="SUPFAM" id="SSF56801">
    <property type="entry name" value="Acetyl-CoA synthetase-like"/>
    <property type="match status" value="1"/>
</dbReference>
<feature type="domain" description="AMP-binding enzyme C-terminal" evidence="2">
    <location>
        <begin position="312"/>
        <end position="381"/>
    </location>
</feature>
<dbReference type="AlphaFoldDB" id="A0A1G8SPF4"/>
<keyword evidence="4" id="KW-1185">Reference proteome</keyword>
<accession>A0A1G8SPF4</accession>
<dbReference type="OrthoDB" id="9787658at2"/>
<evidence type="ECO:0000313" key="3">
    <source>
        <dbReference type="EMBL" id="SDJ31139.1"/>
    </source>
</evidence>
<dbReference type="RefSeq" id="WP_089851037.1">
    <property type="nucleotide sequence ID" value="NZ_FNEJ01000025.1"/>
</dbReference>
<dbReference type="Pfam" id="PF13193">
    <property type="entry name" value="AMP-binding_C"/>
    <property type="match status" value="1"/>
</dbReference>
<keyword evidence="3" id="KW-0436">Ligase</keyword>
<dbReference type="InterPro" id="IPR000873">
    <property type="entry name" value="AMP-dep_synth/lig_dom"/>
</dbReference>
<reference evidence="3 4" key="1">
    <citation type="submission" date="2016-10" db="EMBL/GenBank/DDBJ databases">
        <authorList>
            <person name="de Groot N.N."/>
        </authorList>
    </citation>
    <scope>NUCLEOTIDE SEQUENCE [LARGE SCALE GENOMIC DNA]</scope>
    <source>
        <strain evidence="3 4">DSM 26424</strain>
    </source>
</reference>
<gene>
    <name evidence="3" type="ORF">SAMN04487993_102574</name>
</gene>
<dbReference type="Gene3D" id="3.40.50.12780">
    <property type="entry name" value="N-terminal domain of ligase-like"/>
    <property type="match status" value="1"/>
</dbReference>
<organism evidence="3 4">
    <name type="scientific">Salipiger marinus</name>
    <dbReference type="NCBI Taxonomy" id="555512"/>
    <lineage>
        <taxon>Bacteria</taxon>
        <taxon>Pseudomonadati</taxon>
        <taxon>Pseudomonadota</taxon>
        <taxon>Alphaproteobacteria</taxon>
        <taxon>Rhodobacterales</taxon>
        <taxon>Roseobacteraceae</taxon>
        <taxon>Salipiger</taxon>
    </lineage>
</organism>
<dbReference type="InterPro" id="IPR045851">
    <property type="entry name" value="AMP-bd_C_sf"/>
</dbReference>
<dbReference type="Proteomes" id="UP000199093">
    <property type="component" value="Unassembled WGS sequence"/>
</dbReference>
<protein>
    <submittedName>
        <fullName evidence="3">4-coumarate--CoA ligase, photoactive yellow protein activation family</fullName>
    </submittedName>
</protein>
<dbReference type="STRING" id="555512.SAMN04487993_102574"/>
<dbReference type="PANTHER" id="PTHR43767">
    <property type="entry name" value="LONG-CHAIN-FATTY-ACID--COA LIGASE"/>
    <property type="match status" value="1"/>
</dbReference>
<dbReference type="InterPro" id="IPR042099">
    <property type="entry name" value="ANL_N_sf"/>
</dbReference>
<dbReference type="InterPro" id="IPR025110">
    <property type="entry name" value="AMP-bd_C"/>
</dbReference>
<proteinExistence type="predicted"/>
<feature type="domain" description="AMP-dependent synthetase/ligase" evidence="1">
    <location>
        <begin position="94"/>
        <end position="248"/>
    </location>
</feature>
<evidence type="ECO:0000259" key="1">
    <source>
        <dbReference type="Pfam" id="PF00501"/>
    </source>
</evidence>
<dbReference type="Gene3D" id="3.30.300.30">
    <property type="match status" value="1"/>
</dbReference>
<dbReference type="PANTHER" id="PTHR43767:SF1">
    <property type="entry name" value="NONRIBOSOMAL PEPTIDE SYNTHASE PES1 (EUROFUNG)-RELATED"/>
    <property type="match status" value="1"/>
</dbReference>
<dbReference type="EMBL" id="FNEJ01000025">
    <property type="protein sequence ID" value="SDJ31139.1"/>
    <property type="molecule type" value="Genomic_DNA"/>
</dbReference>
<name>A0A1G8SPF4_9RHOB</name>
<dbReference type="Pfam" id="PF00501">
    <property type="entry name" value="AMP-binding"/>
    <property type="match status" value="1"/>
</dbReference>
<evidence type="ECO:0000259" key="2">
    <source>
        <dbReference type="Pfam" id="PF13193"/>
    </source>
</evidence>
<sequence length="395" mass="43167">MIHHDQALRLCKAVIFETLLRLFPDRARRLHPAQWGAAMRLDEDGLGFDSLARIDLVSAFNTRFSLQSTGVEDYMYIQPQLDIWADLLEEHFRLLPTAAAMGFFTSGSTGAPKILFHPLEDLLAEIDVHIAHSFVDRPARIVALVPPQHIYGFLFTVLLPSRLKVSVLDLSEKGPGALSRHLDAGDLVIATPHLFARALPFCSGKPLSAHALSSTAPAPDTLWTLARRAGLASLTEIYGSSETGGVGTRRSAGALFRLLPHLDAGDPPTRNGQRLDLQDHLSWQAEQFRVLGRRDHAIQIGGHNVSMAAVAATLERHPHVAQAYVRPEGERIKAFVVPCPGVDPLVLEDTLRSLMDAEHAPAARPVSYAFGASLPRNALGKVTDWSNQMEMPLGG</sequence>
<dbReference type="InterPro" id="IPR050237">
    <property type="entry name" value="ATP-dep_AMP-bd_enzyme"/>
</dbReference>
<dbReference type="GO" id="GO:0016878">
    <property type="term" value="F:acid-thiol ligase activity"/>
    <property type="evidence" value="ECO:0007669"/>
    <property type="project" value="UniProtKB-ARBA"/>
</dbReference>